<reference evidence="5 6" key="1">
    <citation type="submission" date="2016-10" db="EMBL/GenBank/DDBJ databases">
        <authorList>
            <person name="de Groot N.N."/>
        </authorList>
    </citation>
    <scope>NUCLEOTIDE SEQUENCE [LARGE SCALE GENOMIC DNA]</scope>
    <source>
        <strain evidence="5 6">CGMCC 4.3143</strain>
    </source>
</reference>
<evidence type="ECO:0000256" key="3">
    <source>
        <dbReference type="ARBA" id="ARBA00023163"/>
    </source>
</evidence>
<dbReference type="AlphaFoldDB" id="A0A1G8CPY7"/>
<dbReference type="InterPro" id="IPR036388">
    <property type="entry name" value="WH-like_DNA-bd_sf"/>
</dbReference>
<dbReference type="InterPro" id="IPR050679">
    <property type="entry name" value="Bact_HTH_transcr_reg"/>
</dbReference>
<dbReference type="EMBL" id="FNBE01000023">
    <property type="protein sequence ID" value="SDH47403.1"/>
    <property type="molecule type" value="Genomic_DNA"/>
</dbReference>
<dbReference type="Gene3D" id="1.10.10.10">
    <property type="entry name" value="Winged helix-like DNA-binding domain superfamily/Winged helix DNA-binding domain"/>
    <property type="match status" value="2"/>
</dbReference>
<keyword evidence="3" id="KW-0804">Transcription</keyword>
<dbReference type="PRINTS" id="PR00035">
    <property type="entry name" value="HTHGNTR"/>
</dbReference>
<sequence length="407" mass="43799">MLDELGKLDPSSSVAPYRQIATCLYAVIRDAAPGTRLPSNLELAGHFRVARMTIRAAVAELARDGLVVTRQGSGVYVAPRRGPGFFDVVDAVRDELAGSRQDRLPKATVVAQNHGVSDQIARRALDVLEAEGLDRDVRRTPRRVDVDAAELALGAAVTAVEAAHASIPHQRTLSGGQRERVAALLRGLQQVTSSATLTSTAESLELAQQHLRAEAAVLDAAQLARDHLAEANPRRWAHVHAVAERAAELATHLTPHDAAVLRAAAWLHDIGYSPGIASSGFHPLDGARFLATTDTDPRVVALVAHHSAAASEAVELGLDTELAAYPDEHSIVRDLLWWCDMTTGPDGRPMTFTDRMAEVRARYGPDHYVSRAMEHGLPARAAAFERAEAWIGERRPGLLPENDAGSL</sequence>
<dbReference type="Pfam" id="PF00392">
    <property type="entry name" value="GntR"/>
    <property type="match status" value="1"/>
</dbReference>
<organism evidence="5 6">
    <name type="scientific">Pseudonocardia oroxyli</name>
    <dbReference type="NCBI Taxonomy" id="366584"/>
    <lineage>
        <taxon>Bacteria</taxon>
        <taxon>Bacillati</taxon>
        <taxon>Actinomycetota</taxon>
        <taxon>Actinomycetes</taxon>
        <taxon>Pseudonocardiales</taxon>
        <taxon>Pseudonocardiaceae</taxon>
        <taxon>Pseudonocardia</taxon>
    </lineage>
</organism>
<dbReference type="InterPro" id="IPR006674">
    <property type="entry name" value="HD_domain"/>
</dbReference>
<keyword evidence="6" id="KW-1185">Reference proteome</keyword>
<dbReference type="CDD" id="cd07377">
    <property type="entry name" value="WHTH_GntR"/>
    <property type="match status" value="1"/>
</dbReference>
<dbReference type="RefSeq" id="WP_093089548.1">
    <property type="nucleotide sequence ID" value="NZ_FNBE01000023.1"/>
</dbReference>
<evidence type="ECO:0000256" key="1">
    <source>
        <dbReference type="ARBA" id="ARBA00023015"/>
    </source>
</evidence>
<evidence type="ECO:0000313" key="6">
    <source>
        <dbReference type="Proteomes" id="UP000198967"/>
    </source>
</evidence>
<dbReference type="PROSITE" id="PS50949">
    <property type="entry name" value="HTH_GNTR"/>
    <property type="match status" value="1"/>
</dbReference>
<proteinExistence type="predicted"/>
<accession>A0A1G8CPY7</accession>
<dbReference type="STRING" id="366584.SAMN05216377_12324"/>
<dbReference type="Gene3D" id="1.10.3210.10">
    <property type="entry name" value="Hypothetical protein af1432"/>
    <property type="match status" value="1"/>
</dbReference>
<feature type="domain" description="HTH gntR-type" evidence="4">
    <location>
        <begin position="14"/>
        <end position="80"/>
    </location>
</feature>
<dbReference type="GO" id="GO:0045892">
    <property type="term" value="P:negative regulation of DNA-templated transcription"/>
    <property type="evidence" value="ECO:0007669"/>
    <property type="project" value="TreeGrafter"/>
</dbReference>
<dbReference type="PANTHER" id="PTHR44846:SF1">
    <property type="entry name" value="MANNOSYL-D-GLYCERATE TRANSPORT_METABOLISM SYSTEM REPRESSOR MNGR-RELATED"/>
    <property type="match status" value="1"/>
</dbReference>
<evidence type="ECO:0000313" key="5">
    <source>
        <dbReference type="EMBL" id="SDH47403.1"/>
    </source>
</evidence>
<dbReference type="PANTHER" id="PTHR44846">
    <property type="entry name" value="MANNOSYL-D-GLYCERATE TRANSPORT/METABOLISM SYSTEM REPRESSOR MNGR-RELATED"/>
    <property type="match status" value="1"/>
</dbReference>
<protein>
    <submittedName>
        <fullName evidence="5">HD domain-containing protein</fullName>
    </submittedName>
</protein>
<keyword evidence="1" id="KW-0805">Transcription regulation</keyword>
<dbReference type="SUPFAM" id="SSF109604">
    <property type="entry name" value="HD-domain/PDEase-like"/>
    <property type="match status" value="1"/>
</dbReference>
<evidence type="ECO:0000259" key="4">
    <source>
        <dbReference type="PROSITE" id="PS50949"/>
    </source>
</evidence>
<dbReference type="Pfam" id="PF01966">
    <property type="entry name" value="HD"/>
    <property type="match status" value="1"/>
</dbReference>
<name>A0A1G8CPY7_PSEOR</name>
<dbReference type="InterPro" id="IPR036390">
    <property type="entry name" value="WH_DNA-bd_sf"/>
</dbReference>
<dbReference type="GO" id="GO:0003700">
    <property type="term" value="F:DNA-binding transcription factor activity"/>
    <property type="evidence" value="ECO:0007669"/>
    <property type="project" value="InterPro"/>
</dbReference>
<dbReference type="InterPro" id="IPR000524">
    <property type="entry name" value="Tscrpt_reg_HTH_GntR"/>
</dbReference>
<dbReference type="OrthoDB" id="2989229at2"/>
<dbReference type="CDD" id="cd00077">
    <property type="entry name" value="HDc"/>
    <property type="match status" value="1"/>
</dbReference>
<dbReference type="InterPro" id="IPR003607">
    <property type="entry name" value="HD/PDEase_dom"/>
</dbReference>
<dbReference type="GO" id="GO:0003677">
    <property type="term" value="F:DNA binding"/>
    <property type="evidence" value="ECO:0007669"/>
    <property type="project" value="UniProtKB-KW"/>
</dbReference>
<dbReference type="Proteomes" id="UP000198967">
    <property type="component" value="Unassembled WGS sequence"/>
</dbReference>
<dbReference type="SUPFAM" id="SSF46785">
    <property type="entry name" value="Winged helix' DNA-binding domain"/>
    <property type="match status" value="1"/>
</dbReference>
<dbReference type="SMART" id="SM00345">
    <property type="entry name" value="HTH_GNTR"/>
    <property type="match status" value="1"/>
</dbReference>
<keyword evidence="2" id="KW-0238">DNA-binding</keyword>
<evidence type="ECO:0000256" key="2">
    <source>
        <dbReference type="ARBA" id="ARBA00023125"/>
    </source>
</evidence>
<gene>
    <name evidence="5" type="ORF">SAMN05216377_12324</name>
</gene>